<keyword evidence="3" id="KW-0808">Transferase</keyword>
<dbReference type="RefSeq" id="WP_082366504.1">
    <property type="nucleotide sequence ID" value="NZ_CYIG01000008.1"/>
</dbReference>
<keyword evidence="4" id="KW-1185">Reference proteome</keyword>
<feature type="transmembrane region" description="Helical" evidence="1">
    <location>
        <begin position="169"/>
        <end position="185"/>
    </location>
</feature>
<feature type="transmembrane region" description="Helical" evidence="1">
    <location>
        <begin position="333"/>
        <end position="353"/>
    </location>
</feature>
<feature type="transmembrane region" description="Helical" evidence="1">
    <location>
        <begin position="365"/>
        <end position="386"/>
    </location>
</feature>
<dbReference type="Proteomes" id="UP000183656">
    <property type="component" value="Unassembled WGS sequence"/>
</dbReference>
<gene>
    <name evidence="3" type="ORF">SAMN04489707_101461</name>
</gene>
<organism evidence="3 4">
    <name type="scientific">Paenacidovorax caeni</name>
    <dbReference type="NCBI Taxonomy" id="343013"/>
    <lineage>
        <taxon>Bacteria</taxon>
        <taxon>Pseudomonadati</taxon>
        <taxon>Pseudomonadota</taxon>
        <taxon>Betaproteobacteria</taxon>
        <taxon>Burkholderiales</taxon>
        <taxon>Comamonadaceae</taxon>
        <taxon>Paenacidovorax</taxon>
    </lineage>
</organism>
<feature type="transmembrane region" description="Helical" evidence="1">
    <location>
        <begin position="230"/>
        <end position="248"/>
    </location>
</feature>
<dbReference type="OrthoDB" id="9814807at2"/>
<protein>
    <submittedName>
        <fullName evidence="3">Peptidoglycan/LPS O-acetylase OafA/YrhL, contains acyltransferase and SGNH-hydrolase domains</fullName>
    </submittedName>
</protein>
<keyword evidence="1" id="KW-1133">Transmembrane helix</keyword>
<dbReference type="GO" id="GO:0016747">
    <property type="term" value="F:acyltransferase activity, transferring groups other than amino-acyl groups"/>
    <property type="evidence" value="ECO:0007669"/>
    <property type="project" value="InterPro"/>
</dbReference>
<keyword evidence="3" id="KW-0378">Hydrolase</keyword>
<feature type="transmembrane region" description="Helical" evidence="1">
    <location>
        <begin position="72"/>
        <end position="93"/>
    </location>
</feature>
<dbReference type="GO" id="GO:0016020">
    <property type="term" value="C:membrane"/>
    <property type="evidence" value="ECO:0007669"/>
    <property type="project" value="TreeGrafter"/>
</dbReference>
<dbReference type="STRING" id="343013.SAMN04489707_101461"/>
<feature type="transmembrane region" description="Helical" evidence="1">
    <location>
        <begin position="192"/>
        <end position="210"/>
    </location>
</feature>
<accession>A0A1I7I5H4</accession>
<dbReference type="PANTHER" id="PTHR23028:SF53">
    <property type="entry name" value="ACYL_TRANSF_3 DOMAIN-CONTAINING PROTEIN"/>
    <property type="match status" value="1"/>
</dbReference>
<dbReference type="GO" id="GO:0016787">
    <property type="term" value="F:hydrolase activity"/>
    <property type="evidence" value="ECO:0007669"/>
    <property type="project" value="UniProtKB-KW"/>
</dbReference>
<sequence length="406" mass="47448">MPGVIVEACGDMNQIKESKAGRVARNAGLDYLRTMAIFIVLANHAFINFFIYTETSAWEGVLAKISLQSVISIEWLFVLSGFLIGTIMIRSFSKSDSWWQCSKDFWMRRWFRTLPSYYLFLVVNWLLVAFGIEKGWFTWEFLVFSQNLFSGDVSDNFFGESWSLALDEWFYFLMPIIIGLFFLAKKMENRHCFLLTAGVLIVLPACARFIYPPVLDVWEWDLEIRRVTLYHLDATGWGVLAAIVNNWYKDFWDKYSRLLAILGVAATLLGMYFLWILLDPGAWGQGLFSRVVNCISITLLSVGTAMILPWLTKMPVHAFVENYFGKFVEKISLYSYTIYLSHMPLLFLIRHFFNIDTRSGVVEVWFFVFFWLFVVYAVSSVVFYRFELPISRVRDRFTRRINSMPL</sequence>
<dbReference type="PANTHER" id="PTHR23028">
    <property type="entry name" value="ACETYLTRANSFERASE"/>
    <property type="match status" value="1"/>
</dbReference>
<evidence type="ECO:0000313" key="3">
    <source>
        <dbReference type="EMBL" id="SFU68177.1"/>
    </source>
</evidence>
<proteinExistence type="predicted"/>
<feature type="domain" description="Acyltransferase 3" evidence="2">
    <location>
        <begin position="26"/>
        <end position="381"/>
    </location>
</feature>
<evidence type="ECO:0000313" key="4">
    <source>
        <dbReference type="Proteomes" id="UP000183656"/>
    </source>
</evidence>
<feature type="transmembrane region" description="Helical" evidence="1">
    <location>
        <begin position="255"/>
        <end position="278"/>
    </location>
</feature>
<name>A0A1I7I5H4_9BURK</name>
<dbReference type="AlphaFoldDB" id="A0A1I7I5H4"/>
<keyword evidence="3" id="KW-0012">Acyltransferase</keyword>
<dbReference type="EMBL" id="FPBX01000014">
    <property type="protein sequence ID" value="SFU68177.1"/>
    <property type="molecule type" value="Genomic_DNA"/>
</dbReference>
<dbReference type="Pfam" id="PF01757">
    <property type="entry name" value="Acyl_transf_3"/>
    <property type="match status" value="1"/>
</dbReference>
<feature type="transmembrane region" description="Helical" evidence="1">
    <location>
        <begin position="114"/>
        <end position="132"/>
    </location>
</feature>
<evidence type="ECO:0000256" key="1">
    <source>
        <dbReference type="SAM" id="Phobius"/>
    </source>
</evidence>
<dbReference type="GO" id="GO:0009103">
    <property type="term" value="P:lipopolysaccharide biosynthetic process"/>
    <property type="evidence" value="ECO:0007669"/>
    <property type="project" value="TreeGrafter"/>
</dbReference>
<dbReference type="InterPro" id="IPR050879">
    <property type="entry name" value="Acyltransferase_3"/>
</dbReference>
<feature type="transmembrane region" description="Helical" evidence="1">
    <location>
        <begin position="31"/>
        <end position="52"/>
    </location>
</feature>
<feature type="transmembrane region" description="Helical" evidence="1">
    <location>
        <begin position="290"/>
        <end position="312"/>
    </location>
</feature>
<evidence type="ECO:0000259" key="2">
    <source>
        <dbReference type="Pfam" id="PF01757"/>
    </source>
</evidence>
<keyword evidence="1" id="KW-0472">Membrane</keyword>
<dbReference type="InterPro" id="IPR002656">
    <property type="entry name" value="Acyl_transf_3_dom"/>
</dbReference>
<reference evidence="3 4" key="1">
    <citation type="submission" date="2016-10" db="EMBL/GenBank/DDBJ databases">
        <authorList>
            <person name="de Groot N.N."/>
        </authorList>
    </citation>
    <scope>NUCLEOTIDE SEQUENCE [LARGE SCALE GENOMIC DNA]</scope>
    <source>
        <strain evidence="3 4">R-24608</strain>
    </source>
</reference>
<keyword evidence="1" id="KW-0812">Transmembrane</keyword>